<name>A0A4Y2VZR5_ARAVE</name>
<sequence length="169" mass="20652">MEQWGVLDRHMFSDHKYIYFKVDITYRRAKDYFLKTSYNMDGFLRGFSREMKTFETLLEEIKTTDDIDNYYSTLIETTKDIVLKSFRKKPRKRYRGFMFWNDDLRALRNTTNKLYKIYKRLKDANSPETVVQAAGNNYRKSRTEYKRTLLSTKRTAWENYCKTYRNTYG</sequence>
<evidence type="ECO:0008006" key="3">
    <source>
        <dbReference type="Google" id="ProtNLM"/>
    </source>
</evidence>
<protein>
    <recommendedName>
        <fullName evidence="3">Endonuclease/exonuclease/phosphatase domain-containing protein</fullName>
    </recommendedName>
</protein>
<accession>A0A4Y2VZR5</accession>
<dbReference type="Proteomes" id="UP000499080">
    <property type="component" value="Unassembled WGS sequence"/>
</dbReference>
<dbReference type="OrthoDB" id="8033808at2759"/>
<comment type="caution">
    <text evidence="1">The sequence shown here is derived from an EMBL/GenBank/DDBJ whole genome shotgun (WGS) entry which is preliminary data.</text>
</comment>
<gene>
    <name evidence="1" type="ORF">AVEN_159146_1</name>
</gene>
<evidence type="ECO:0000313" key="2">
    <source>
        <dbReference type="Proteomes" id="UP000499080"/>
    </source>
</evidence>
<keyword evidence="2" id="KW-1185">Reference proteome</keyword>
<organism evidence="1 2">
    <name type="scientific">Araneus ventricosus</name>
    <name type="common">Orbweaver spider</name>
    <name type="synonym">Epeira ventricosa</name>
    <dbReference type="NCBI Taxonomy" id="182803"/>
    <lineage>
        <taxon>Eukaryota</taxon>
        <taxon>Metazoa</taxon>
        <taxon>Ecdysozoa</taxon>
        <taxon>Arthropoda</taxon>
        <taxon>Chelicerata</taxon>
        <taxon>Arachnida</taxon>
        <taxon>Araneae</taxon>
        <taxon>Araneomorphae</taxon>
        <taxon>Entelegynae</taxon>
        <taxon>Araneoidea</taxon>
        <taxon>Araneidae</taxon>
        <taxon>Araneus</taxon>
    </lineage>
</organism>
<evidence type="ECO:0000313" key="1">
    <source>
        <dbReference type="EMBL" id="GBO29257.1"/>
    </source>
</evidence>
<proteinExistence type="predicted"/>
<dbReference type="EMBL" id="BGPR01052421">
    <property type="protein sequence ID" value="GBO29257.1"/>
    <property type="molecule type" value="Genomic_DNA"/>
</dbReference>
<reference evidence="1 2" key="1">
    <citation type="journal article" date="2019" name="Sci. Rep.">
        <title>Orb-weaving spider Araneus ventricosus genome elucidates the spidroin gene catalogue.</title>
        <authorList>
            <person name="Kono N."/>
            <person name="Nakamura H."/>
            <person name="Ohtoshi R."/>
            <person name="Moran D.A.P."/>
            <person name="Shinohara A."/>
            <person name="Yoshida Y."/>
            <person name="Fujiwara M."/>
            <person name="Mori M."/>
            <person name="Tomita M."/>
            <person name="Arakawa K."/>
        </authorList>
    </citation>
    <scope>NUCLEOTIDE SEQUENCE [LARGE SCALE GENOMIC DNA]</scope>
</reference>
<dbReference type="AlphaFoldDB" id="A0A4Y2VZR5"/>